<proteinExistence type="predicted"/>
<reference evidence="2 3" key="1">
    <citation type="journal article" date="2019" name="Genome Biol. Evol.">
        <title>Insights into the evolution of the New World diploid cottons (Gossypium, subgenus Houzingenia) based on genome sequencing.</title>
        <authorList>
            <person name="Grover C.E."/>
            <person name="Arick M.A. 2nd"/>
            <person name="Thrash A."/>
            <person name="Conover J.L."/>
            <person name="Sanders W.S."/>
            <person name="Peterson D.G."/>
            <person name="Frelichowski J.E."/>
            <person name="Scheffler J.A."/>
            <person name="Scheffler B.E."/>
            <person name="Wendel J.F."/>
        </authorList>
    </citation>
    <scope>NUCLEOTIDE SEQUENCE [LARGE SCALE GENOMIC DNA]</scope>
    <source>
        <strain evidence="2">57</strain>
        <tissue evidence="2">Leaf</tissue>
    </source>
</reference>
<evidence type="ECO:0000313" key="3">
    <source>
        <dbReference type="Proteomes" id="UP000593573"/>
    </source>
</evidence>
<dbReference type="EMBL" id="JABFAB010241986">
    <property type="protein sequence ID" value="MBA0671742.1"/>
    <property type="molecule type" value="Genomic_DNA"/>
</dbReference>
<dbReference type="PANTHER" id="PTHR48200">
    <property type="entry name" value="PROTEIN, PUTATIVE-RELATED"/>
    <property type="match status" value="1"/>
</dbReference>
<dbReference type="OrthoDB" id="1430424at2759"/>
<dbReference type="InterPro" id="IPR056647">
    <property type="entry name" value="DUF7745"/>
</dbReference>
<accession>A0A7J8WA19</accession>
<organism evidence="2 3">
    <name type="scientific">Gossypium klotzschianum</name>
    <dbReference type="NCBI Taxonomy" id="34286"/>
    <lineage>
        <taxon>Eukaryota</taxon>
        <taxon>Viridiplantae</taxon>
        <taxon>Streptophyta</taxon>
        <taxon>Embryophyta</taxon>
        <taxon>Tracheophyta</taxon>
        <taxon>Spermatophyta</taxon>
        <taxon>Magnoliopsida</taxon>
        <taxon>eudicotyledons</taxon>
        <taxon>Gunneridae</taxon>
        <taxon>Pentapetalae</taxon>
        <taxon>rosids</taxon>
        <taxon>malvids</taxon>
        <taxon>Malvales</taxon>
        <taxon>Malvaceae</taxon>
        <taxon>Malvoideae</taxon>
        <taxon>Gossypium</taxon>
    </lineage>
</organism>
<gene>
    <name evidence="2" type="ORF">Goklo_024807</name>
</gene>
<dbReference type="PANTHER" id="PTHR48200:SF1">
    <property type="entry name" value="AMINOTRANSFERASE-LIKE PLANT MOBILE DOMAIN-CONTAINING PROTEIN"/>
    <property type="match status" value="1"/>
</dbReference>
<protein>
    <recommendedName>
        <fullName evidence="1">DUF7745 domain-containing protein</fullName>
    </recommendedName>
</protein>
<sequence length="223" mass="26208">MEDNAIVRIWSKKMQLEKGNSLTKRFTSELWDFTHISITQNNLQELKEIWSQWDDEVKQLFYCNYGYLPYLLDIIVEKHLFRALAQFWNSGYSCFTFGRVDLVPTVWEYKALLRCPRIQADKAYSRVVNALTFVKKLMNITGMSEQWVTARIKKIGESKSLGHIDETISDLFDRLDRRVTPVLVILAETFKSLNACRRTGEERFIGCAQLLLAWFLQSFLESR</sequence>
<keyword evidence="3" id="KW-1185">Reference proteome</keyword>
<feature type="domain" description="DUF7745" evidence="1">
    <location>
        <begin position="47"/>
        <end position="159"/>
    </location>
</feature>
<dbReference type="Pfam" id="PF24924">
    <property type="entry name" value="DUF7745"/>
    <property type="match status" value="1"/>
</dbReference>
<comment type="caution">
    <text evidence="2">The sequence shown here is derived from an EMBL/GenBank/DDBJ whole genome shotgun (WGS) entry which is preliminary data.</text>
</comment>
<dbReference type="Proteomes" id="UP000593573">
    <property type="component" value="Unassembled WGS sequence"/>
</dbReference>
<dbReference type="AlphaFoldDB" id="A0A7J8WA19"/>
<name>A0A7J8WA19_9ROSI</name>
<evidence type="ECO:0000259" key="1">
    <source>
        <dbReference type="Pfam" id="PF24924"/>
    </source>
</evidence>
<evidence type="ECO:0000313" key="2">
    <source>
        <dbReference type="EMBL" id="MBA0671742.1"/>
    </source>
</evidence>